<protein>
    <submittedName>
        <fullName evidence="3">Uncharacterized protein</fullName>
    </submittedName>
</protein>
<feature type="non-terminal residue" evidence="3">
    <location>
        <position position="379"/>
    </location>
</feature>
<feature type="chain" id="PRO_5008583521" evidence="2">
    <location>
        <begin position="18"/>
        <end position="379"/>
    </location>
</feature>
<feature type="non-terminal residue" evidence="3">
    <location>
        <position position="1"/>
    </location>
</feature>
<evidence type="ECO:0000256" key="1">
    <source>
        <dbReference type="SAM" id="MobiDB-lite"/>
    </source>
</evidence>
<evidence type="ECO:0000313" key="3">
    <source>
        <dbReference type="EMBL" id="JAS61338.1"/>
    </source>
</evidence>
<keyword evidence="2" id="KW-0732">Signal</keyword>
<name>A0A1B6GFY0_9HEMI</name>
<gene>
    <name evidence="3" type="ORF">g.14757</name>
</gene>
<feature type="signal peptide" evidence="2">
    <location>
        <begin position="1"/>
        <end position="17"/>
    </location>
</feature>
<feature type="region of interest" description="Disordered" evidence="1">
    <location>
        <begin position="99"/>
        <end position="119"/>
    </location>
</feature>
<accession>A0A1B6GFY0</accession>
<dbReference type="AlphaFoldDB" id="A0A1B6GFY0"/>
<feature type="compositionally biased region" description="Polar residues" evidence="1">
    <location>
        <begin position="368"/>
        <end position="379"/>
    </location>
</feature>
<reference evidence="3" key="1">
    <citation type="submission" date="2015-11" db="EMBL/GenBank/DDBJ databases">
        <title>De novo transcriptome assembly of four potential Pierce s Disease insect vectors from Arizona vineyards.</title>
        <authorList>
            <person name="Tassone E.E."/>
        </authorList>
    </citation>
    <scope>NUCLEOTIDE SEQUENCE</scope>
</reference>
<feature type="region of interest" description="Disordered" evidence="1">
    <location>
        <begin position="354"/>
        <end position="379"/>
    </location>
</feature>
<organism evidence="3">
    <name type="scientific">Cuerna arida</name>
    <dbReference type="NCBI Taxonomy" id="1464854"/>
    <lineage>
        <taxon>Eukaryota</taxon>
        <taxon>Metazoa</taxon>
        <taxon>Ecdysozoa</taxon>
        <taxon>Arthropoda</taxon>
        <taxon>Hexapoda</taxon>
        <taxon>Insecta</taxon>
        <taxon>Pterygota</taxon>
        <taxon>Neoptera</taxon>
        <taxon>Paraneoptera</taxon>
        <taxon>Hemiptera</taxon>
        <taxon>Auchenorrhyncha</taxon>
        <taxon>Membracoidea</taxon>
        <taxon>Cicadellidae</taxon>
        <taxon>Cicadellinae</taxon>
        <taxon>Proconiini</taxon>
        <taxon>Cuerna</taxon>
    </lineage>
</organism>
<proteinExistence type="predicted"/>
<evidence type="ECO:0000256" key="2">
    <source>
        <dbReference type="SAM" id="SignalP"/>
    </source>
</evidence>
<dbReference type="EMBL" id="GECZ01008431">
    <property type="protein sequence ID" value="JAS61338.1"/>
    <property type="molecule type" value="Transcribed_RNA"/>
</dbReference>
<sequence>LLVFLVLVAASFGPSKAFVPWGQTSNVLQGTNTNYCWNSLLKYMSDNWKEEYLDENVRSVIFSLVKTDFKNAGLSDDQILKLSASIENLRRHRFEVTSLNSGHGSGKKNCKSSGGSGTISGSGVQSVGIGHGSKDVTLGMGLNLTGFKGVTFGGINLTHSGSGSWNYTNVLNNKTWLNSGDSVTILPIDVRSMANRLNLSQSRDFDMNVGGRESKSHVELNLKGSGTESKDTSSGSALGLLGGGLNFNHSKDFNLNIGGTNNKDKTEVNLEGSVTGSKDTSSGSGLGSLLGGFDIGHSKDINLNIGGKHHKNQDGVSLDGSGIGYKDTSSGSSLDLLSGGLNFNHSKDFNLNIGGTNNKDKTEVNLEGSVTGSKDTSSG</sequence>